<evidence type="ECO:0008006" key="3">
    <source>
        <dbReference type="Google" id="ProtNLM"/>
    </source>
</evidence>
<gene>
    <name evidence="1" type="ORF">HRI_000860000</name>
</gene>
<proteinExistence type="predicted"/>
<dbReference type="SUPFAM" id="SSF56219">
    <property type="entry name" value="DNase I-like"/>
    <property type="match status" value="1"/>
</dbReference>
<protein>
    <recommendedName>
        <fullName evidence="3">Endonuclease/exonuclease/phosphatase domain-containing protein</fullName>
    </recommendedName>
</protein>
<comment type="caution">
    <text evidence="1">The sequence shown here is derived from an EMBL/GenBank/DDBJ whole genome shotgun (WGS) entry which is preliminary data.</text>
</comment>
<dbReference type="Gene3D" id="3.60.10.10">
    <property type="entry name" value="Endonuclease/exonuclease/phosphatase"/>
    <property type="match status" value="1"/>
</dbReference>
<evidence type="ECO:0000313" key="2">
    <source>
        <dbReference type="Proteomes" id="UP001165190"/>
    </source>
</evidence>
<dbReference type="AlphaFoldDB" id="A0A9W7H7B0"/>
<keyword evidence="2" id="KW-1185">Reference proteome</keyword>
<dbReference type="EMBL" id="BSYR01000010">
    <property type="protein sequence ID" value="GMI71907.1"/>
    <property type="molecule type" value="Genomic_DNA"/>
</dbReference>
<name>A0A9W7H7B0_HIBTR</name>
<dbReference type="InterPro" id="IPR036691">
    <property type="entry name" value="Endo/exonu/phosph_ase_sf"/>
</dbReference>
<evidence type="ECO:0000313" key="1">
    <source>
        <dbReference type="EMBL" id="GMI71907.1"/>
    </source>
</evidence>
<dbReference type="Proteomes" id="UP001165190">
    <property type="component" value="Unassembled WGS sequence"/>
</dbReference>
<reference evidence="1" key="1">
    <citation type="submission" date="2023-05" db="EMBL/GenBank/DDBJ databases">
        <title>Genome and transcriptome analyses reveal genes involved in the formation of fine ridges on petal epidermal cells in Hibiscus trionum.</title>
        <authorList>
            <person name="Koshimizu S."/>
            <person name="Masuda S."/>
            <person name="Ishii T."/>
            <person name="Shirasu K."/>
            <person name="Hoshino A."/>
            <person name="Arita M."/>
        </authorList>
    </citation>
    <scope>NUCLEOTIDE SEQUENCE</scope>
    <source>
        <strain evidence="1">Hamamatsu line</strain>
    </source>
</reference>
<organism evidence="1 2">
    <name type="scientific">Hibiscus trionum</name>
    <name type="common">Flower of an hour</name>
    <dbReference type="NCBI Taxonomy" id="183268"/>
    <lineage>
        <taxon>Eukaryota</taxon>
        <taxon>Viridiplantae</taxon>
        <taxon>Streptophyta</taxon>
        <taxon>Embryophyta</taxon>
        <taxon>Tracheophyta</taxon>
        <taxon>Spermatophyta</taxon>
        <taxon>Magnoliopsida</taxon>
        <taxon>eudicotyledons</taxon>
        <taxon>Gunneridae</taxon>
        <taxon>Pentapetalae</taxon>
        <taxon>rosids</taxon>
        <taxon>malvids</taxon>
        <taxon>Malvales</taxon>
        <taxon>Malvaceae</taxon>
        <taxon>Malvoideae</taxon>
        <taxon>Hibiscus</taxon>
    </lineage>
</organism>
<dbReference type="OrthoDB" id="498125at2759"/>
<accession>A0A9W7H7B0</accession>
<sequence length="90" mass="10040">MYSCCSLTWNVRGLGKPEKKVDVRSVTLTSKARIVFLQETKLELLDARVIRKISDSANNASWVYSPSSRAVGGLCSIWDPDVFVFQSTVI</sequence>